<accession>A0ABV6NYN2</accession>
<evidence type="ECO:0000313" key="3">
    <source>
        <dbReference type="Proteomes" id="UP001589894"/>
    </source>
</evidence>
<feature type="transmembrane region" description="Helical" evidence="1">
    <location>
        <begin position="276"/>
        <end position="293"/>
    </location>
</feature>
<keyword evidence="1" id="KW-0812">Transmembrane</keyword>
<feature type="transmembrane region" description="Helical" evidence="1">
    <location>
        <begin position="39"/>
        <end position="59"/>
    </location>
</feature>
<protein>
    <submittedName>
        <fullName evidence="2">MFS transporter</fullName>
    </submittedName>
</protein>
<dbReference type="Pfam" id="PF07690">
    <property type="entry name" value="MFS_1"/>
    <property type="match status" value="1"/>
</dbReference>
<dbReference type="EMBL" id="JBHLUE010000012">
    <property type="protein sequence ID" value="MFC0565806.1"/>
    <property type="molecule type" value="Genomic_DNA"/>
</dbReference>
<keyword evidence="1" id="KW-0472">Membrane</keyword>
<name>A0ABV6NYN2_9ACTN</name>
<feature type="transmembrane region" description="Helical" evidence="1">
    <location>
        <begin position="105"/>
        <end position="124"/>
    </location>
</feature>
<dbReference type="PANTHER" id="PTHR23542:SF1">
    <property type="entry name" value="MAJOR FACILITATOR SUPERFAMILY (MFS) PROFILE DOMAIN-CONTAINING PROTEIN"/>
    <property type="match status" value="1"/>
</dbReference>
<keyword evidence="3" id="KW-1185">Reference proteome</keyword>
<proteinExistence type="predicted"/>
<dbReference type="PANTHER" id="PTHR23542">
    <property type="match status" value="1"/>
</dbReference>
<dbReference type="Gene3D" id="1.20.1250.20">
    <property type="entry name" value="MFS general substrate transporter like domains"/>
    <property type="match status" value="2"/>
</dbReference>
<sequence length="333" mass="32725">MGGPLLGAVTDRRGPRGVLVATVAVQALFWFGVPGMPYGVLLCAAFLGGLSMVPVQLVTRQAIAAVTTPGQRQAAFALESVQGEVAYLIGPSVVILGAATVAPGVVAWGVGALIAAGGLALAALNPPLRAAAEEGAGAAGRPPRREWLGAPMVAVLTMIFGTTTLLGGVDLAIIASLREAHQLSWAAVVVAVFGLASVAGGLSYGAQSRPLPGWLLLGLLGLATVPVGLAHDWPWLGVAVVGAGLLTGPTLAAMAHTVSWLAPAGARGAATGLQSAAHSAGFALGAPIVGVVIDAAAPAGGFAAAGLAGLAAALIGWLLSRRVPAADSASFVR</sequence>
<comment type="caution">
    <text evidence="2">The sequence shown here is derived from an EMBL/GenBank/DDBJ whole genome shotgun (WGS) entry which is preliminary data.</text>
</comment>
<feature type="transmembrane region" description="Helical" evidence="1">
    <location>
        <begin position="211"/>
        <end position="229"/>
    </location>
</feature>
<reference evidence="2 3" key="1">
    <citation type="submission" date="2024-09" db="EMBL/GenBank/DDBJ databases">
        <authorList>
            <person name="Sun Q."/>
            <person name="Mori K."/>
        </authorList>
    </citation>
    <scope>NUCLEOTIDE SEQUENCE [LARGE SCALE GENOMIC DNA]</scope>
    <source>
        <strain evidence="2 3">TBRC 2205</strain>
    </source>
</reference>
<feature type="transmembrane region" description="Helical" evidence="1">
    <location>
        <begin position="183"/>
        <end position="204"/>
    </location>
</feature>
<evidence type="ECO:0000256" key="1">
    <source>
        <dbReference type="SAM" id="Phobius"/>
    </source>
</evidence>
<organism evidence="2 3">
    <name type="scientific">Plantactinospora siamensis</name>
    <dbReference type="NCBI Taxonomy" id="555372"/>
    <lineage>
        <taxon>Bacteria</taxon>
        <taxon>Bacillati</taxon>
        <taxon>Actinomycetota</taxon>
        <taxon>Actinomycetes</taxon>
        <taxon>Micromonosporales</taxon>
        <taxon>Micromonosporaceae</taxon>
        <taxon>Plantactinospora</taxon>
    </lineage>
</organism>
<dbReference type="Proteomes" id="UP001589894">
    <property type="component" value="Unassembled WGS sequence"/>
</dbReference>
<dbReference type="RefSeq" id="WP_377340138.1">
    <property type="nucleotide sequence ID" value="NZ_JBHLUE010000012.1"/>
</dbReference>
<gene>
    <name evidence="2" type="ORF">ACFFHU_16905</name>
</gene>
<feature type="transmembrane region" description="Helical" evidence="1">
    <location>
        <begin position="235"/>
        <end position="255"/>
    </location>
</feature>
<keyword evidence="1" id="KW-1133">Transmembrane helix</keyword>
<feature type="transmembrane region" description="Helical" evidence="1">
    <location>
        <begin position="80"/>
        <end position="99"/>
    </location>
</feature>
<dbReference type="InterPro" id="IPR036259">
    <property type="entry name" value="MFS_trans_sf"/>
</dbReference>
<dbReference type="InterPro" id="IPR011701">
    <property type="entry name" value="MFS"/>
</dbReference>
<feature type="transmembrane region" description="Helical" evidence="1">
    <location>
        <begin position="299"/>
        <end position="319"/>
    </location>
</feature>
<evidence type="ECO:0000313" key="2">
    <source>
        <dbReference type="EMBL" id="MFC0565806.1"/>
    </source>
</evidence>
<feature type="transmembrane region" description="Helical" evidence="1">
    <location>
        <begin position="153"/>
        <end position="177"/>
    </location>
</feature>
<dbReference type="SUPFAM" id="SSF103473">
    <property type="entry name" value="MFS general substrate transporter"/>
    <property type="match status" value="1"/>
</dbReference>